<dbReference type="PANTHER" id="PTHR31988">
    <property type="entry name" value="ESTERASE, PUTATIVE (DUF303)-RELATED"/>
    <property type="match status" value="1"/>
</dbReference>
<proteinExistence type="predicted"/>
<evidence type="ECO:0000256" key="1">
    <source>
        <dbReference type="ARBA" id="ARBA00022801"/>
    </source>
</evidence>
<dbReference type="Gene3D" id="3.40.50.1110">
    <property type="entry name" value="SGNH hydrolase"/>
    <property type="match status" value="1"/>
</dbReference>
<dbReference type="PANTHER" id="PTHR31988:SF19">
    <property type="entry name" value="9-O-ACETYL-N-ACETYLNEURAMINIC ACID DEACETYLASE-RELATED"/>
    <property type="match status" value="1"/>
</dbReference>
<protein>
    <recommendedName>
        <fullName evidence="2">Sialate O-acetylesterase domain-containing protein</fullName>
    </recommendedName>
</protein>
<evidence type="ECO:0000313" key="3">
    <source>
        <dbReference type="EMBL" id="HFC92522.1"/>
    </source>
</evidence>
<sequence>MPREAMTFVLIGQSNMAGWTESKFQELPSWMKTKSRNVHFYQHGSQTDFSAQPGGRIGPEVAFAKFIAAYYPGRPLNMIKLAVGGTSIYDWAKAWNPRVSFQMTDSRIRNSLYALLKRQIELSRVLDGGKKVSGFIWMQGERDARFPQAANVYLGNMSTFINDLRKEYNSPHAPFILGRINPPAAHRPAVNTIRRAQEQLTRRVRATHYVTTDDLQKAADQIHYNTHGQIRLGRRFADEFRRMQG</sequence>
<dbReference type="AlphaFoldDB" id="A0A7V2T0S8"/>
<reference evidence="3" key="1">
    <citation type="journal article" date="2020" name="mSystems">
        <title>Genome- and Community-Level Interaction Insights into Carbon Utilization and Element Cycling Functions of Hydrothermarchaeota in Hydrothermal Sediment.</title>
        <authorList>
            <person name="Zhou Z."/>
            <person name="Liu Y."/>
            <person name="Xu W."/>
            <person name="Pan J."/>
            <person name="Luo Z.H."/>
            <person name="Li M."/>
        </authorList>
    </citation>
    <scope>NUCLEOTIDE SEQUENCE [LARGE SCALE GENOMIC DNA]</scope>
    <source>
        <strain evidence="3">HyVt-493</strain>
    </source>
</reference>
<dbReference type="InterPro" id="IPR052940">
    <property type="entry name" value="Carb_Esterase_6"/>
</dbReference>
<dbReference type="Pfam" id="PF03629">
    <property type="entry name" value="SASA"/>
    <property type="match status" value="1"/>
</dbReference>
<organism evidence="3">
    <name type="scientific">Leucothrix mucor</name>
    <dbReference type="NCBI Taxonomy" id="45248"/>
    <lineage>
        <taxon>Bacteria</taxon>
        <taxon>Pseudomonadati</taxon>
        <taxon>Pseudomonadota</taxon>
        <taxon>Gammaproteobacteria</taxon>
        <taxon>Thiotrichales</taxon>
        <taxon>Thiotrichaceae</taxon>
        <taxon>Leucothrix</taxon>
    </lineage>
</organism>
<evidence type="ECO:0000259" key="2">
    <source>
        <dbReference type="Pfam" id="PF03629"/>
    </source>
</evidence>
<dbReference type="InterPro" id="IPR036514">
    <property type="entry name" value="SGNH_hydro_sf"/>
</dbReference>
<gene>
    <name evidence="3" type="ORF">ENJ51_06890</name>
</gene>
<feature type="domain" description="Sialate O-acetylesterase" evidence="2">
    <location>
        <begin position="7"/>
        <end position="240"/>
    </location>
</feature>
<dbReference type="SUPFAM" id="SSF52266">
    <property type="entry name" value="SGNH hydrolase"/>
    <property type="match status" value="1"/>
</dbReference>
<dbReference type="Proteomes" id="UP000885750">
    <property type="component" value="Unassembled WGS sequence"/>
</dbReference>
<accession>A0A7V2T0S8</accession>
<dbReference type="EMBL" id="DRMS01000258">
    <property type="protein sequence ID" value="HFC92522.1"/>
    <property type="molecule type" value="Genomic_DNA"/>
</dbReference>
<keyword evidence="1" id="KW-0378">Hydrolase</keyword>
<dbReference type="GO" id="GO:0016788">
    <property type="term" value="F:hydrolase activity, acting on ester bonds"/>
    <property type="evidence" value="ECO:0007669"/>
    <property type="project" value="UniProtKB-ARBA"/>
</dbReference>
<dbReference type="InterPro" id="IPR005181">
    <property type="entry name" value="SASA"/>
</dbReference>
<comment type="caution">
    <text evidence="3">The sequence shown here is derived from an EMBL/GenBank/DDBJ whole genome shotgun (WGS) entry which is preliminary data.</text>
</comment>
<name>A0A7V2T0S8_LEUMU</name>